<sequence>MAEVKSMLSNEHTDGGLADEHPNEHSQPAPVQYFVSVPAKEWSYLGYLETMKPQFQNHRLKTLKSLWMKKFKQELREIEKNDTDEGRQIAASFILKQLGFVLGAITERLYIRVAITLEQVSPLLTPGVRFRPRLQRKNGREATEFWNLFEKKRELEKQQFNTNVDIQLSTLKVMGTAAVHQEAQLIGRLSNGQDDKCGEDKDNGKNIANMKRQGDVHLDQTKSKSRKIDAHEPADGQEAIRDILGNAFECSEAMKTVCSIYAKQNPVGDLIDLRLCSPFLGKLPRSTAESYFSEMDTITESLISTDVHDFLVRFFSQATTGEGWQRKIDDLRCQDSDDFLMVAIVRIVRSTLPQFIKAFSLGAQNPLLNIAAIETTHLNAFVHPCLDAALWHIAGLHYKYGEVPSKYHIDKNLADGIGCMSNADEFQLVYVEGSRPAAKEEKEIADVTKIARNLKNIFARTVKEIIKNRRRLPKNLTVFGGQKADNASTANVNSGNYCLNEVDNANLPRDFTEMQDFVYFYECVVKWALLARNVVKSFNEARIEKRPSRLSYAGGLLNMIDP</sequence>
<keyword evidence="3" id="KW-1185">Reference proteome</keyword>
<feature type="region of interest" description="Disordered" evidence="1">
    <location>
        <begin position="1"/>
        <end position="28"/>
    </location>
</feature>
<protein>
    <submittedName>
        <fullName evidence="2">10201_t:CDS:1</fullName>
    </submittedName>
</protein>
<dbReference type="OrthoDB" id="2345088at2759"/>
<reference evidence="2" key="1">
    <citation type="submission" date="2021-06" db="EMBL/GenBank/DDBJ databases">
        <authorList>
            <person name="Kallberg Y."/>
            <person name="Tangrot J."/>
            <person name="Rosling A."/>
        </authorList>
    </citation>
    <scope>NUCLEOTIDE SEQUENCE</scope>
    <source>
        <strain evidence="2">FL130A</strain>
    </source>
</reference>
<comment type="caution">
    <text evidence="2">The sequence shown here is derived from an EMBL/GenBank/DDBJ whole genome shotgun (WGS) entry which is preliminary data.</text>
</comment>
<dbReference type="EMBL" id="CAJVPS010006952">
    <property type="protein sequence ID" value="CAG8630022.1"/>
    <property type="molecule type" value="Genomic_DNA"/>
</dbReference>
<accession>A0A9N9GWC1</accession>
<feature type="compositionally biased region" description="Basic and acidic residues" evidence="1">
    <location>
        <begin position="193"/>
        <end position="204"/>
    </location>
</feature>
<name>A0A9N9GWC1_9GLOM</name>
<feature type="region of interest" description="Disordered" evidence="1">
    <location>
        <begin position="191"/>
        <end position="234"/>
    </location>
</feature>
<feature type="compositionally biased region" description="Basic and acidic residues" evidence="1">
    <location>
        <begin position="11"/>
        <end position="24"/>
    </location>
</feature>
<feature type="compositionally biased region" description="Basic and acidic residues" evidence="1">
    <location>
        <begin position="212"/>
        <end position="234"/>
    </location>
</feature>
<gene>
    <name evidence="2" type="ORF">ALEPTO_LOCUS9315</name>
</gene>
<evidence type="ECO:0000313" key="3">
    <source>
        <dbReference type="Proteomes" id="UP000789508"/>
    </source>
</evidence>
<dbReference type="AlphaFoldDB" id="A0A9N9GWC1"/>
<evidence type="ECO:0000256" key="1">
    <source>
        <dbReference type="SAM" id="MobiDB-lite"/>
    </source>
</evidence>
<organism evidence="2 3">
    <name type="scientific">Ambispora leptoticha</name>
    <dbReference type="NCBI Taxonomy" id="144679"/>
    <lineage>
        <taxon>Eukaryota</taxon>
        <taxon>Fungi</taxon>
        <taxon>Fungi incertae sedis</taxon>
        <taxon>Mucoromycota</taxon>
        <taxon>Glomeromycotina</taxon>
        <taxon>Glomeromycetes</taxon>
        <taxon>Archaeosporales</taxon>
        <taxon>Ambisporaceae</taxon>
        <taxon>Ambispora</taxon>
    </lineage>
</organism>
<dbReference type="Proteomes" id="UP000789508">
    <property type="component" value="Unassembled WGS sequence"/>
</dbReference>
<evidence type="ECO:0000313" key="2">
    <source>
        <dbReference type="EMBL" id="CAG8630022.1"/>
    </source>
</evidence>
<proteinExistence type="predicted"/>